<evidence type="ECO:0000256" key="1">
    <source>
        <dbReference type="ARBA" id="ARBA00022450"/>
    </source>
</evidence>
<keyword evidence="6" id="KW-1185">Reference proteome</keyword>
<dbReference type="Pfam" id="PF00109">
    <property type="entry name" value="ketoacyl-synt"/>
    <property type="match status" value="1"/>
</dbReference>
<keyword evidence="3" id="KW-0808">Transferase</keyword>
<keyword evidence="2" id="KW-0597">Phosphoprotein</keyword>
<dbReference type="EMBL" id="JARVKF010000440">
    <property type="protein sequence ID" value="KAK9413262.1"/>
    <property type="molecule type" value="Genomic_DNA"/>
</dbReference>
<dbReference type="Gene3D" id="3.40.47.10">
    <property type="match status" value="1"/>
</dbReference>
<dbReference type="CDD" id="cd00833">
    <property type="entry name" value="PKS"/>
    <property type="match status" value="1"/>
</dbReference>
<dbReference type="PANTHER" id="PTHR43775:SF20">
    <property type="entry name" value="HYBRID PKS-NRPS SYNTHETASE APDA"/>
    <property type="match status" value="1"/>
</dbReference>
<proteinExistence type="predicted"/>
<dbReference type="InterPro" id="IPR050091">
    <property type="entry name" value="PKS_NRPS_Biosynth_Enz"/>
</dbReference>
<gene>
    <name evidence="5" type="ORF">SUNI508_02461</name>
</gene>
<reference evidence="5 6" key="1">
    <citation type="journal article" date="2024" name="J. Plant Pathol.">
        <title>Sequence and assembly of the genome of Seiridium unicorne, isolate CBS 538.82, causal agent of cypress canker disease.</title>
        <authorList>
            <person name="Scali E."/>
            <person name="Rocca G.D."/>
            <person name="Danti R."/>
            <person name="Garbelotto M."/>
            <person name="Barberini S."/>
            <person name="Baroncelli R."/>
            <person name="Emiliani G."/>
        </authorList>
    </citation>
    <scope>NUCLEOTIDE SEQUENCE [LARGE SCALE GENOMIC DNA]</scope>
    <source>
        <strain evidence="5 6">BM-138-508</strain>
    </source>
</reference>
<organism evidence="5 6">
    <name type="scientific">Seiridium unicorne</name>
    <dbReference type="NCBI Taxonomy" id="138068"/>
    <lineage>
        <taxon>Eukaryota</taxon>
        <taxon>Fungi</taxon>
        <taxon>Dikarya</taxon>
        <taxon>Ascomycota</taxon>
        <taxon>Pezizomycotina</taxon>
        <taxon>Sordariomycetes</taxon>
        <taxon>Xylariomycetidae</taxon>
        <taxon>Amphisphaeriales</taxon>
        <taxon>Sporocadaceae</taxon>
        <taxon>Seiridium</taxon>
    </lineage>
</organism>
<name>A0ABR2UFE4_9PEZI</name>
<dbReference type="PANTHER" id="PTHR43775">
    <property type="entry name" value="FATTY ACID SYNTHASE"/>
    <property type="match status" value="1"/>
</dbReference>
<accession>A0ABR2UFE4</accession>
<feature type="domain" description="Ketosynthase family 3 (KS3)" evidence="4">
    <location>
        <begin position="8"/>
        <end position="224"/>
    </location>
</feature>
<comment type="caution">
    <text evidence="5">The sequence shown here is derived from an EMBL/GenBank/DDBJ whole genome shotgun (WGS) entry which is preliminary data.</text>
</comment>
<evidence type="ECO:0000259" key="4">
    <source>
        <dbReference type="PROSITE" id="PS52004"/>
    </source>
</evidence>
<dbReference type="InterPro" id="IPR016039">
    <property type="entry name" value="Thiolase-like"/>
</dbReference>
<dbReference type="Proteomes" id="UP001408356">
    <property type="component" value="Unassembled WGS sequence"/>
</dbReference>
<dbReference type="SUPFAM" id="SSF53901">
    <property type="entry name" value="Thiolase-like"/>
    <property type="match status" value="1"/>
</dbReference>
<dbReference type="InterPro" id="IPR018201">
    <property type="entry name" value="Ketoacyl_synth_AS"/>
</dbReference>
<evidence type="ECO:0000256" key="3">
    <source>
        <dbReference type="ARBA" id="ARBA00022679"/>
    </source>
</evidence>
<evidence type="ECO:0000313" key="6">
    <source>
        <dbReference type="Proteomes" id="UP001408356"/>
    </source>
</evidence>
<evidence type="ECO:0000313" key="5">
    <source>
        <dbReference type="EMBL" id="KAK9413262.1"/>
    </source>
</evidence>
<dbReference type="SMART" id="SM00825">
    <property type="entry name" value="PKS_KS"/>
    <property type="match status" value="1"/>
</dbReference>
<keyword evidence="1" id="KW-0596">Phosphopantetheine</keyword>
<dbReference type="PROSITE" id="PS00606">
    <property type="entry name" value="KS3_1"/>
    <property type="match status" value="1"/>
</dbReference>
<evidence type="ECO:0000256" key="2">
    <source>
        <dbReference type="ARBA" id="ARBA00022553"/>
    </source>
</evidence>
<dbReference type="InterPro" id="IPR020841">
    <property type="entry name" value="PKS_Beta-ketoAc_synthase_dom"/>
</dbReference>
<protein>
    <recommendedName>
        <fullName evidence="4">Ketosynthase family 3 (KS3) domain-containing protein</fullName>
    </recommendedName>
</protein>
<dbReference type="InterPro" id="IPR014030">
    <property type="entry name" value="Ketoacyl_synth_N"/>
</dbReference>
<sequence>MVYAHSPKEPIAIIGSGCRFPGNATSSKKLWSLLSEPRDLTKQVPESRFNANGFYHPDGEHHGASNVTKAYFLEEDPHLFDSTFFNIAPREAEAIDPQQRLLLKTVYEAMESAGLSLAPMRGSDTACYVGVMTGDYAEVVTRDPENFPQYMATGISRALISNRVSYVFDWSGPSMTIDTACSSSLVTVHLAVQSLRSGESTVACAAGSNLILNPDSSLVRPAYT</sequence>
<dbReference type="PROSITE" id="PS52004">
    <property type="entry name" value="KS3_2"/>
    <property type="match status" value="1"/>
</dbReference>